<keyword evidence="9 26" id="KW-0548">Nucleotidyltransferase</keyword>
<dbReference type="OrthoDB" id="205514at2759"/>
<reference evidence="29 30" key="1">
    <citation type="journal article" date="2014" name="Curr. Biol.">
        <title>The genome of the clonal raider ant Cerapachys biroi.</title>
        <authorList>
            <person name="Oxley P.R."/>
            <person name="Ji L."/>
            <person name="Fetter-Pruneda I."/>
            <person name="McKenzie S.K."/>
            <person name="Li C."/>
            <person name="Hu H."/>
            <person name="Zhang G."/>
            <person name="Kronauer D.J."/>
        </authorList>
    </citation>
    <scope>NUCLEOTIDE SEQUENCE [LARGE SCALE GENOMIC DNA]</scope>
</reference>
<dbReference type="InterPro" id="IPR018944">
    <property type="entry name" value="DNA_pol_lambd_fingers_domain"/>
</dbReference>
<evidence type="ECO:0000256" key="9">
    <source>
        <dbReference type="ARBA" id="ARBA00022695"/>
    </source>
</evidence>
<dbReference type="PANTHER" id="PTHR11276:SF42">
    <property type="entry name" value="DNA POLYMERASE BETA"/>
    <property type="match status" value="1"/>
</dbReference>
<evidence type="ECO:0000256" key="4">
    <source>
        <dbReference type="ARBA" id="ARBA00008323"/>
    </source>
</evidence>
<evidence type="ECO:0000256" key="11">
    <source>
        <dbReference type="ARBA" id="ARBA00022723"/>
    </source>
</evidence>
<dbReference type="FunFam" id="1.10.150.20:FF:000026">
    <property type="entry name" value="DNA polymerase beta"/>
    <property type="match status" value="1"/>
</dbReference>
<evidence type="ECO:0000256" key="17">
    <source>
        <dbReference type="ARBA" id="ARBA00023125"/>
    </source>
</evidence>
<keyword evidence="19" id="KW-0456">Lyase</keyword>
<dbReference type="CDD" id="cd00141">
    <property type="entry name" value="NT_POLXc"/>
    <property type="match status" value="1"/>
</dbReference>
<dbReference type="GO" id="GO:0046872">
    <property type="term" value="F:metal ion binding"/>
    <property type="evidence" value="ECO:0007669"/>
    <property type="project" value="UniProtKB-UniRule"/>
</dbReference>
<evidence type="ECO:0000256" key="23">
    <source>
        <dbReference type="ARBA" id="ARBA00045548"/>
    </source>
</evidence>
<keyword evidence="20 26" id="KW-0539">Nucleus</keyword>
<evidence type="ECO:0000256" key="1">
    <source>
        <dbReference type="ARBA" id="ARBA00001946"/>
    </source>
</evidence>
<evidence type="ECO:0000256" key="20">
    <source>
        <dbReference type="ARBA" id="ARBA00023242"/>
    </source>
</evidence>
<dbReference type="InterPro" id="IPR037160">
    <property type="entry name" value="DNA_Pol_thumb_sf"/>
</dbReference>
<keyword evidence="18 26" id="KW-0234">DNA repair</keyword>
<dbReference type="STRING" id="2015173.A0A026WYD7"/>
<comment type="function">
    <text evidence="26">DNA polymerase that functions in several pathways of DNA repair. Involved in base excision repair (BER) responsible for repair of lesions that give rise to abasic (AP) sites in DNA. Also contributes to DNA double-strand break repair by non-homologous end joining and homologous recombination. Has both template-dependent and template-independent (terminal transferase) DNA polymerase activities. Has also a 5'-deoxyribose-5-phosphate lyase (dRP lyase) activity.</text>
</comment>
<comment type="cofactor">
    <cofactor evidence="1">
        <name>Mg(2+)</name>
        <dbReference type="ChEBI" id="CHEBI:18420"/>
    </cofactor>
</comment>
<dbReference type="GO" id="GO:0005634">
    <property type="term" value="C:nucleus"/>
    <property type="evidence" value="ECO:0007669"/>
    <property type="project" value="UniProtKB-SubCell"/>
</dbReference>
<accession>A0A026WYD7</accession>
<evidence type="ECO:0000259" key="27">
    <source>
        <dbReference type="SMART" id="SM00278"/>
    </source>
</evidence>
<keyword evidence="6" id="KW-0963">Cytoplasm</keyword>
<dbReference type="GO" id="GO:0006303">
    <property type="term" value="P:double-strand break repair via nonhomologous end joining"/>
    <property type="evidence" value="ECO:0007669"/>
    <property type="project" value="TreeGrafter"/>
</dbReference>
<dbReference type="FunFam" id="3.30.210.10:FF:000002">
    <property type="entry name" value="DNA polymerase"/>
    <property type="match status" value="1"/>
</dbReference>
<keyword evidence="13" id="KW-0460">Magnesium</keyword>
<evidence type="ECO:0000256" key="7">
    <source>
        <dbReference type="ARBA" id="ARBA00022634"/>
    </source>
</evidence>
<dbReference type="OMA" id="ERDVFDW"/>
<feature type="domain" description="Helix-hairpin-helix DNA-binding motif class 1" evidence="27">
    <location>
        <begin position="59"/>
        <end position="78"/>
    </location>
</feature>
<dbReference type="InterPro" id="IPR027421">
    <property type="entry name" value="DNA_pol_lamdba_lyase_dom_sf"/>
</dbReference>
<evidence type="ECO:0000256" key="21">
    <source>
        <dbReference type="ARBA" id="ARBA00044632"/>
    </source>
</evidence>
<evidence type="ECO:0000256" key="26">
    <source>
        <dbReference type="RuleBase" id="RU366014"/>
    </source>
</evidence>
<evidence type="ECO:0000256" key="22">
    <source>
        <dbReference type="ARBA" id="ARBA00044678"/>
    </source>
</evidence>
<dbReference type="SUPFAM" id="SSF81585">
    <property type="entry name" value="PsbU/PolX domain-like"/>
    <property type="match status" value="1"/>
</dbReference>
<dbReference type="InterPro" id="IPR002054">
    <property type="entry name" value="DNA-dir_DNA_pol_X"/>
</dbReference>
<feature type="active site" description="Nucleophile; Schiff-base intermediate with DNA; for 5'-dRP lyase activity" evidence="25">
    <location>
        <position position="74"/>
    </location>
</feature>
<dbReference type="Gene3D" id="3.30.210.10">
    <property type="entry name" value="DNA polymerase, thumb domain"/>
    <property type="match status" value="1"/>
</dbReference>
<dbReference type="SUPFAM" id="SSF47802">
    <property type="entry name" value="DNA polymerase beta, N-terminal domain-like"/>
    <property type="match status" value="1"/>
</dbReference>
<evidence type="ECO:0000256" key="16">
    <source>
        <dbReference type="ARBA" id="ARBA00023053"/>
    </source>
</evidence>
<dbReference type="Pfam" id="PF14792">
    <property type="entry name" value="DNA_pol_B_palm"/>
    <property type="match status" value="1"/>
</dbReference>
<evidence type="ECO:0000256" key="13">
    <source>
        <dbReference type="ARBA" id="ARBA00022842"/>
    </source>
</evidence>
<evidence type="ECO:0000256" key="15">
    <source>
        <dbReference type="ARBA" id="ARBA00022932"/>
    </source>
</evidence>
<keyword evidence="16" id="KW-0915">Sodium</keyword>
<protein>
    <recommendedName>
        <fullName evidence="26">DNA polymerase</fullName>
        <ecNumber evidence="26">2.7.7.7</ecNumber>
    </recommendedName>
</protein>
<dbReference type="SMART" id="SM00483">
    <property type="entry name" value="POLXc"/>
    <property type="match status" value="1"/>
</dbReference>
<dbReference type="Pfam" id="PF14716">
    <property type="entry name" value="HHH_8"/>
    <property type="match status" value="1"/>
</dbReference>
<evidence type="ECO:0000256" key="18">
    <source>
        <dbReference type="ARBA" id="ARBA00023204"/>
    </source>
</evidence>
<feature type="domain" description="DNA-directed DNA polymerase X" evidence="28">
    <location>
        <begin position="12"/>
        <end position="337"/>
    </location>
</feature>
<proteinExistence type="inferred from homology"/>
<comment type="catalytic activity">
    <reaction evidence="24 26">
        <text>DNA(n) + a 2'-deoxyribonucleoside 5'-triphosphate = DNA(n+1) + diphosphate</text>
        <dbReference type="Rhea" id="RHEA:22508"/>
        <dbReference type="Rhea" id="RHEA-COMP:17339"/>
        <dbReference type="Rhea" id="RHEA-COMP:17340"/>
        <dbReference type="ChEBI" id="CHEBI:33019"/>
        <dbReference type="ChEBI" id="CHEBI:61560"/>
        <dbReference type="ChEBI" id="CHEBI:173112"/>
        <dbReference type="EC" id="2.7.7.7"/>
    </reaction>
</comment>
<dbReference type="SMART" id="SM00278">
    <property type="entry name" value="HhH1"/>
    <property type="match status" value="2"/>
</dbReference>
<evidence type="ECO:0000256" key="24">
    <source>
        <dbReference type="ARBA" id="ARBA00049244"/>
    </source>
</evidence>
<dbReference type="EMBL" id="KK107079">
    <property type="protein sequence ID" value="EZA60114.1"/>
    <property type="molecule type" value="Genomic_DNA"/>
</dbReference>
<comment type="similarity">
    <text evidence="4 26">Belongs to the DNA polymerase type-X family.</text>
</comment>
<evidence type="ECO:0000313" key="30">
    <source>
        <dbReference type="Proteomes" id="UP000053097"/>
    </source>
</evidence>
<sequence length="338" mass="38292">MGKRKATGSTSNPNQDLCDFLMELADYERNVSKNVFKCNAYRKAAGTLGTLSERVKSGEEAKKLPGIGVKIATKIDEFLQTGKLQKLENIKKDENNVSITLLARVSGIGPAKAKELVDASIKTLEDLRKHQDKLTHHQKLGLKYFDDFEKKIPRAEIVQIEKILKSAIKELNSDYIVTICGSYRRGKEESGDIDVLITHPKYTSKDAEKKTVSLKAIVECLEKKRLITDTISLGSTKFMGVCRLVEEKGKKGKPFRRLDIRLTFYDQYYCAILYFTGSDLFNQNMRAHALEKKYTLNEYALKCLTTEGRPGEAVKITCEEDVFKILGLPYKDPKDRNM</sequence>
<dbReference type="PRINTS" id="PR00870">
    <property type="entry name" value="DNAPOLXBETA"/>
</dbReference>
<evidence type="ECO:0000256" key="14">
    <source>
        <dbReference type="ARBA" id="ARBA00022843"/>
    </source>
</evidence>
<dbReference type="Gene3D" id="3.30.460.10">
    <property type="entry name" value="Beta Polymerase, domain 2"/>
    <property type="match status" value="1"/>
</dbReference>
<comment type="function">
    <text evidence="23">Repair polymerase that plays a key role in base-excision repair. During this process, the damaged base is excised by specific DNA glycosylases, the DNA backbone is nicked at the abasic site by an apurinic/apyrimidic (AP) endonuclease, and POLB removes 5'-deoxyribose-phosphate from the preincised AP site acting as a 5'-deoxyribose-phosphate lyase (5'-dRP lyase); through its DNA polymerase activity, it adds one nucleotide to the 3' end of the arising single-nucleotide gap. Conducts 'gap-filling' DNA synthesis in a stepwise distributive fashion rather than in a processive fashion as for other DNA polymerases. It is also able to cleave sugar-phosphate bonds 3' to an intact AP site, acting as an AP lyase.</text>
</comment>
<keyword evidence="17" id="KW-0238">DNA-binding</keyword>
<keyword evidence="12 26" id="KW-0227">DNA damage</keyword>
<dbReference type="InterPro" id="IPR010996">
    <property type="entry name" value="HHH_MUS81"/>
</dbReference>
<dbReference type="InterPro" id="IPR029398">
    <property type="entry name" value="PolB_thumb"/>
</dbReference>
<dbReference type="Gene3D" id="1.10.150.110">
    <property type="entry name" value="DNA polymerase beta, N-terminal domain-like"/>
    <property type="match status" value="1"/>
</dbReference>
<dbReference type="InterPro" id="IPR043519">
    <property type="entry name" value="NT_sf"/>
</dbReference>
<dbReference type="AlphaFoldDB" id="A0A026WYD7"/>
<keyword evidence="11" id="KW-0479">Metal-binding</keyword>
<evidence type="ECO:0000256" key="10">
    <source>
        <dbReference type="ARBA" id="ARBA00022705"/>
    </source>
</evidence>
<keyword evidence="15 26" id="KW-0239">DNA-directed DNA polymerase</keyword>
<evidence type="ECO:0000256" key="3">
    <source>
        <dbReference type="ARBA" id="ARBA00004496"/>
    </source>
</evidence>
<evidence type="ECO:0000256" key="6">
    <source>
        <dbReference type="ARBA" id="ARBA00022490"/>
    </source>
</evidence>
<dbReference type="EC" id="2.7.7.7" evidence="26"/>
<dbReference type="FunFam" id="1.10.150.110:FF:000005">
    <property type="entry name" value="DNA polymerase POL4"/>
    <property type="match status" value="1"/>
</dbReference>
<evidence type="ECO:0000256" key="19">
    <source>
        <dbReference type="ARBA" id="ARBA00023239"/>
    </source>
</evidence>
<dbReference type="GO" id="GO:0003887">
    <property type="term" value="F:DNA-directed DNA polymerase activity"/>
    <property type="evidence" value="ECO:0007669"/>
    <property type="project" value="UniProtKB-UniRule"/>
</dbReference>
<dbReference type="Gene3D" id="1.10.150.20">
    <property type="entry name" value="5' to 3' exonuclease, C-terminal subdomain"/>
    <property type="match status" value="1"/>
</dbReference>
<dbReference type="Pfam" id="PF14791">
    <property type="entry name" value="DNA_pol_B_thumb"/>
    <property type="match status" value="1"/>
</dbReference>
<keyword evidence="14" id="KW-0832">Ubl conjugation</keyword>
<dbReference type="Proteomes" id="UP000053097">
    <property type="component" value="Unassembled WGS sequence"/>
</dbReference>
<evidence type="ECO:0000256" key="12">
    <source>
        <dbReference type="ARBA" id="ARBA00022763"/>
    </source>
</evidence>
<dbReference type="SUPFAM" id="SSF81301">
    <property type="entry name" value="Nucleotidyltransferase"/>
    <property type="match status" value="1"/>
</dbReference>
<dbReference type="InterPro" id="IPR002008">
    <property type="entry name" value="DNA_pol_X_beta-like"/>
</dbReference>
<comment type="catalytic activity">
    <reaction evidence="22">
        <text>a 5'-end 2'-deoxyribose-2'-deoxyribonucleotide-DNA = (2E,4S)-4-hydroxypenten-2-al-5-phosphate + a 5'-end 5'-phospho-2'-deoxyribonucleoside-DNA + H(+)</text>
        <dbReference type="Rhea" id="RHEA:76255"/>
        <dbReference type="Rhea" id="RHEA-COMP:13180"/>
        <dbReference type="Rhea" id="RHEA-COMP:18657"/>
        <dbReference type="ChEBI" id="CHEBI:15378"/>
        <dbReference type="ChEBI" id="CHEBI:136412"/>
        <dbReference type="ChEBI" id="CHEBI:195194"/>
        <dbReference type="ChEBI" id="CHEBI:195195"/>
    </reaction>
</comment>
<keyword evidence="7" id="KW-0237">DNA synthesis</keyword>
<dbReference type="PRINTS" id="PR00869">
    <property type="entry name" value="DNAPOLX"/>
</dbReference>
<keyword evidence="30" id="KW-1185">Reference proteome</keyword>
<evidence type="ECO:0000259" key="28">
    <source>
        <dbReference type="SMART" id="SM00483"/>
    </source>
</evidence>
<name>A0A026WYD7_OOCBI</name>
<dbReference type="InterPro" id="IPR022312">
    <property type="entry name" value="DNA_pol_X"/>
</dbReference>
<evidence type="ECO:0000256" key="8">
    <source>
        <dbReference type="ARBA" id="ARBA00022679"/>
    </source>
</evidence>
<dbReference type="GO" id="GO:0140078">
    <property type="term" value="F:class I DNA-(apurinic or apyrimidinic site) endonuclease activity"/>
    <property type="evidence" value="ECO:0007669"/>
    <property type="project" value="UniProtKB-EC"/>
</dbReference>
<comment type="catalytic activity">
    <reaction evidence="21">
        <text>2'-deoxyribonucleotide-(2'-deoxyribose 5'-phosphate)-2'-deoxyribonucleotide-DNA = a 3'-end 2'-deoxyribonucleotide-(2,3-dehydro-2,3-deoxyribose 5'-phosphate)-DNA + a 5'-end 5'-phospho-2'-deoxyribonucleoside-DNA + H(+)</text>
        <dbReference type="Rhea" id="RHEA:66592"/>
        <dbReference type="Rhea" id="RHEA-COMP:13180"/>
        <dbReference type="Rhea" id="RHEA-COMP:16897"/>
        <dbReference type="Rhea" id="RHEA-COMP:17067"/>
        <dbReference type="ChEBI" id="CHEBI:15378"/>
        <dbReference type="ChEBI" id="CHEBI:136412"/>
        <dbReference type="ChEBI" id="CHEBI:157695"/>
        <dbReference type="ChEBI" id="CHEBI:167181"/>
        <dbReference type="EC" id="4.2.99.18"/>
    </reaction>
</comment>
<dbReference type="InterPro" id="IPR028207">
    <property type="entry name" value="DNA_pol_B_palm_palm"/>
</dbReference>
<comment type="subcellular location">
    <subcellularLocation>
        <location evidence="3">Cytoplasm</location>
    </subcellularLocation>
    <subcellularLocation>
        <location evidence="2 26">Nucleus</location>
    </subcellularLocation>
</comment>
<dbReference type="GO" id="GO:0006284">
    <property type="term" value="P:base-excision repair"/>
    <property type="evidence" value="ECO:0007669"/>
    <property type="project" value="TreeGrafter"/>
</dbReference>
<feature type="domain" description="Helix-hairpin-helix DNA-binding motif class 1" evidence="27">
    <location>
        <begin position="100"/>
        <end position="119"/>
    </location>
</feature>
<keyword evidence="8 26" id="KW-0808">Transferase</keyword>
<dbReference type="GO" id="GO:0003677">
    <property type="term" value="F:DNA binding"/>
    <property type="evidence" value="ECO:0007669"/>
    <property type="project" value="UniProtKB-UniRule"/>
</dbReference>
<dbReference type="GO" id="GO:0051575">
    <property type="term" value="F:5'-deoxyribose-5-phosphate lyase activity"/>
    <property type="evidence" value="ECO:0007669"/>
    <property type="project" value="RHEA"/>
</dbReference>
<organism evidence="29 30">
    <name type="scientific">Ooceraea biroi</name>
    <name type="common">Clonal raider ant</name>
    <name type="synonym">Cerapachys biroi</name>
    <dbReference type="NCBI Taxonomy" id="2015173"/>
    <lineage>
        <taxon>Eukaryota</taxon>
        <taxon>Metazoa</taxon>
        <taxon>Ecdysozoa</taxon>
        <taxon>Arthropoda</taxon>
        <taxon>Hexapoda</taxon>
        <taxon>Insecta</taxon>
        <taxon>Pterygota</taxon>
        <taxon>Neoptera</taxon>
        <taxon>Endopterygota</taxon>
        <taxon>Hymenoptera</taxon>
        <taxon>Apocrita</taxon>
        <taxon>Aculeata</taxon>
        <taxon>Formicoidea</taxon>
        <taxon>Formicidae</taxon>
        <taxon>Dorylinae</taxon>
        <taxon>Ooceraea</taxon>
    </lineage>
</organism>
<evidence type="ECO:0000256" key="2">
    <source>
        <dbReference type="ARBA" id="ARBA00004123"/>
    </source>
</evidence>
<dbReference type="InterPro" id="IPR003583">
    <property type="entry name" value="Hlx-hairpin-Hlx_DNA-bd_motif"/>
</dbReference>
<gene>
    <name evidence="29" type="ORF">X777_15051</name>
</gene>
<evidence type="ECO:0000256" key="5">
    <source>
        <dbReference type="ARBA" id="ARBA00022481"/>
    </source>
</evidence>
<dbReference type="PROSITE" id="PS00522">
    <property type="entry name" value="DNA_POLYMERASE_X"/>
    <property type="match status" value="1"/>
</dbReference>
<dbReference type="InterPro" id="IPR019843">
    <property type="entry name" value="DNA_pol-X_BS"/>
</dbReference>
<keyword evidence="10" id="KW-0235">DNA replication</keyword>
<dbReference type="PANTHER" id="PTHR11276">
    <property type="entry name" value="DNA POLYMERASE TYPE-X FAMILY MEMBER"/>
    <property type="match status" value="1"/>
</dbReference>
<evidence type="ECO:0000256" key="25">
    <source>
        <dbReference type="PIRSR" id="PIRSR622312-50"/>
    </source>
</evidence>
<keyword evidence="5" id="KW-0488">Methylation</keyword>
<dbReference type="GO" id="GO:0005737">
    <property type="term" value="C:cytoplasm"/>
    <property type="evidence" value="ECO:0007669"/>
    <property type="project" value="UniProtKB-SubCell"/>
</dbReference>
<dbReference type="Pfam" id="PF10391">
    <property type="entry name" value="DNA_pol_lambd_f"/>
    <property type="match status" value="1"/>
</dbReference>
<evidence type="ECO:0000313" key="29">
    <source>
        <dbReference type="EMBL" id="EZA60114.1"/>
    </source>
</evidence>